<dbReference type="Proteomes" id="UP001141552">
    <property type="component" value="Unassembled WGS sequence"/>
</dbReference>
<comment type="caution">
    <text evidence="2">The sequence shown here is derived from an EMBL/GenBank/DDBJ whole genome shotgun (WGS) entry which is preliminary data.</text>
</comment>
<dbReference type="PANTHER" id="PTHR34427:SF5">
    <property type="entry name" value="DUF4283 DOMAIN-CONTAINING PROTEIN"/>
    <property type="match status" value="1"/>
</dbReference>
<evidence type="ECO:0008006" key="4">
    <source>
        <dbReference type="Google" id="ProtNLM"/>
    </source>
</evidence>
<dbReference type="EMBL" id="JAKUCV010005868">
    <property type="protein sequence ID" value="KAJ4829545.1"/>
    <property type="molecule type" value="Genomic_DNA"/>
</dbReference>
<feature type="region of interest" description="Disordered" evidence="1">
    <location>
        <begin position="380"/>
        <end position="410"/>
    </location>
</feature>
<accession>A0A9Q0J6P2</accession>
<keyword evidence="3" id="KW-1185">Reference proteome</keyword>
<feature type="compositionally biased region" description="Polar residues" evidence="1">
    <location>
        <begin position="332"/>
        <end position="344"/>
    </location>
</feature>
<sequence>MPWILERINSLQVDAARPSYPQHPDLPSLHSSTKAPVFVSKDGVPEWLGQCALGVLKVPMPIKSLRDLFPVEENPITDVIPLGGTSFLFKFQSVGDMQNLVQNKPDWFSHLFDVFRAWQEGDAAFNRLCWVLIMGVPPHMWSKNFFQVLVKNLRTFVDWSNESSNKNRFDVAEVLVLTTSNVVINKVLSAKAGDNQYEIGIAESQFDPIDWERSKSGGALSTPGVVSLPITSSTQQLPPSNHEPVEPPNSKSHSLLPIVPARPYHTTATTTASSEDIFKLRPIRNKFTRQDETSQPPTSPQLPILIGLEATQTCAPTAVPVTLEANYIPHTTNPITSPNQSSDPGQYGPNESCEVGFSSLIPNLPIVPYTASTPLSLGHSKIHSYSKSNTHPRAQSSSHSPSKSNTHPLT</sequence>
<feature type="region of interest" description="Disordered" evidence="1">
    <location>
        <begin position="332"/>
        <end position="353"/>
    </location>
</feature>
<feature type="region of interest" description="Disordered" evidence="1">
    <location>
        <begin position="213"/>
        <end position="253"/>
    </location>
</feature>
<feature type="compositionally biased region" description="Polar residues" evidence="1">
    <location>
        <begin position="229"/>
        <end position="239"/>
    </location>
</feature>
<dbReference type="AlphaFoldDB" id="A0A9Q0J6P2"/>
<evidence type="ECO:0000313" key="3">
    <source>
        <dbReference type="Proteomes" id="UP001141552"/>
    </source>
</evidence>
<organism evidence="2 3">
    <name type="scientific">Turnera subulata</name>
    <dbReference type="NCBI Taxonomy" id="218843"/>
    <lineage>
        <taxon>Eukaryota</taxon>
        <taxon>Viridiplantae</taxon>
        <taxon>Streptophyta</taxon>
        <taxon>Embryophyta</taxon>
        <taxon>Tracheophyta</taxon>
        <taxon>Spermatophyta</taxon>
        <taxon>Magnoliopsida</taxon>
        <taxon>eudicotyledons</taxon>
        <taxon>Gunneridae</taxon>
        <taxon>Pentapetalae</taxon>
        <taxon>rosids</taxon>
        <taxon>fabids</taxon>
        <taxon>Malpighiales</taxon>
        <taxon>Passifloraceae</taxon>
        <taxon>Turnera</taxon>
    </lineage>
</organism>
<evidence type="ECO:0000256" key="1">
    <source>
        <dbReference type="SAM" id="MobiDB-lite"/>
    </source>
</evidence>
<evidence type="ECO:0000313" key="2">
    <source>
        <dbReference type="EMBL" id="KAJ4829545.1"/>
    </source>
</evidence>
<protein>
    <recommendedName>
        <fullName evidence="4">DUF4283 domain-containing protein</fullName>
    </recommendedName>
</protein>
<proteinExistence type="predicted"/>
<feature type="compositionally biased region" description="Polar residues" evidence="1">
    <location>
        <begin position="383"/>
        <end position="395"/>
    </location>
</feature>
<dbReference type="OrthoDB" id="861279at2759"/>
<name>A0A9Q0J6P2_9ROSI</name>
<gene>
    <name evidence="2" type="ORF">Tsubulata_048711</name>
</gene>
<reference evidence="2" key="1">
    <citation type="submission" date="2022-02" db="EMBL/GenBank/DDBJ databases">
        <authorList>
            <person name="Henning P.M."/>
            <person name="McCubbin A.G."/>
            <person name="Shore J.S."/>
        </authorList>
    </citation>
    <scope>NUCLEOTIDE SEQUENCE</scope>
    <source>
        <strain evidence="2">F60SS</strain>
        <tissue evidence="2">Leaves</tissue>
    </source>
</reference>
<dbReference type="PANTHER" id="PTHR34427">
    <property type="entry name" value="DUF4283 DOMAIN PROTEIN"/>
    <property type="match status" value="1"/>
</dbReference>
<reference evidence="2" key="2">
    <citation type="journal article" date="2023" name="Plants (Basel)">
        <title>Annotation of the Turnera subulata (Passifloraceae) Draft Genome Reveals the S-Locus Evolved after the Divergence of Turneroideae from Passifloroideae in a Stepwise Manner.</title>
        <authorList>
            <person name="Henning P.M."/>
            <person name="Roalson E.H."/>
            <person name="Mir W."/>
            <person name="McCubbin A.G."/>
            <person name="Shore J.S."/>
        </authorList>
    </citation>
    <scope>NUCLEOTIDE SEQUENCE</scope>
    <source>
        <strain evidence="2">F60SS</strain>
    </source>
</reference>